<dbReference type="Pfam" id="PF20721">
    <property type="entry name" value="C19orf12"/>
    <property type="match status" value="1"/>
</dbReference>
<dbReference type="EnsemblMetazoa" id="SCAU000932-RA">
    <property type="protein sequence ID" value="SCAU000932-PA"/>
    <property type="gene ID" value="SCAU000932"/>
</dbReference>
<evidence type="ECO:0000313" key="3">
    <source>
        <dbReference type="Proteomes" id="UP000095300"/>
    </source>
</evidence>
<dbReference type="VEuPathDB" id="VectorBase:SCAU000932"/>
<comment type="similarity">
    <text evidence="1">Belongs to the C19orf12 family.</text>
</comment>
<evidence type="ECO:0000256" key="1">
    <source>
        <dbReference type="ARBA" id="ARBA00029457"/>
    </source>
</evidence>
<name>A0A1I8NPL7_STOCA</name>
<organism evidence="2 3">
    <name type="scientific">Stomoxys calcitrans</name>
    <name type="common">Stable fly</name>
    <name type="synonym">Conops calcitrans</name>
    <dbReference type="NCBI Taxonomy" id="35570"/>
    <lineage>
        <taxon>Eukaryota</taxon>
        <taxon>Metazoa</taxon>
        <taxon>Ecdysozoa</taxon>
        <taxon>Arthropoda</taxon>
        <taxon>Hexapoda</taxon>
        <taxon>Insecta</taxon>
        <taxon>Pterygota</taxon>
        <taxon>Neoptera</taxon>
        <taxon>Endopterygota</taxon>
        <taxon>Diptera</taxon>
        <taxon>Brachycera</taxon>
        <taxon>Muscomorpha</taxon>
        <taxon>Muscoidea</taxon>
        <taxon>Muscidae</taxon>
        <taxon>Stomoxys</taxon>
    </lineage>
</organism>
<dbReference type="AlphaFoldDB" id="A0A1I8NPL7"/>
<dbReference type="OrthoDB" id="5976774at2759"/>
<dbReference type="PANTHER" id="PTHR31493:SF1">
    <property type="entry name" value="PROTEIN C19ORF12"/>
    <property type="match status" value="1"/>
</dbReference>
<reference evidence="2" key="1">
    <citation type="submission" date="2020-05" db="UniProtKB">
        <authorList>
            <consortium name="EnsemblMetazoa"/>
        </authorList>
    </citation>
    <scope>IDENTIFICATION</scope>
    <source>
        <strain evidence="2">USDA</strain>
    </source>
</reference>
<proteinExistence type="inferred from homology"/>
<dbReference type="PANTHER" id="PTHR31493">
    <property type="entry name" value="NAZO FAMILY MEMBER"/>
    <property type="match status" value="1"/>
</dbReference>
<dbReference type="InterPro" id="IPR033369">
    <property type="entry name" value="C19orf12"/>
</dbReference>
<dbReference type="KEGG" id="scac:106081307"/>
<dbReference type="Proteomes" id="UP000095300">
    <property type="component" value="Unassembled WGS sequence"/>
</dbReference>
<evidence type="ECO:0000313" key="2">
    <source>
        <dbReference type="EnsemblMetazoa" id="SCAU000932-PA"/>
    </source>
</evidence>
<sequence>MPIDHKKLIEAISILANEKNVRITVKQSGKGAIICAACCFAGGVLLGPVGMAIGGAAGGITAYMTQGSFRSLGEVIINDLSDAQKELLVQKVTDAVKDVNPADLAVLLPLIMTDASIQQAVLNTVVSFVASELSLEIID</sequence>
<protein>
    <submittedName>
        <fullName evidence="2">Uncharacterized protein</fullName>
    </submittedName>
</protein>
<accession>A0A1I8NPL7</accession>
<keyword evidence="3" id="KW-1185">Reference proteome</keyword>
<gene>
    <name evidence="2" type="primary">106081307</name>
</gene>